<accession>A0A9Q4QW09</accession>
<dbReference type="GO" id="GO:0016020">
    <property type="term" value="C:membrane"/>
    <property type="evidence" value="ECO:0007669"/>
    <property type="project" value="UniProtKB-SubCell"/>
</dbReference>
<evidence type="ECO:0000313" key="8">
    <source>
        <dbReference type="Proteomes" id="UP000441609"/>
    </source>
</evidence>
<dbReference type="EMBL" id="WKMO01000010">
    <property type="protein sequence ID" value="MSB73976.1"/>
    <property type="molecule type" value="Genomic_DNA"/>
</dbReference>
<evidence type="ECO:0000313" key="7">
    <source>
        <dbReference type="EMBL" id="MSB73976.1"/>
    </source>
</evidence>
<feature type="transmembrane region" description="Helical" evidence="5">
    <location>
        <begin position="349"/>
        <end position="368"/>
    </location>
</feature>
<evidence type="ECO:0000256" key="3">
    <source>
        <dbReference type="ARBA" id="ARBA00022989"/>
    </source>
</evidence>
<protein>
    <recommendedName>
        <fullName evidence="6">O-antigen ligase-related domain-containing protein</fullName>
    </recommendedName>
</protein>
<dbReference type="Proteomes" id="UP000441609">
    <property type="component" value="Unassembled WGS sequence"/>
</dbReference>
<gene>
    <name evidence="7" type="ORF">GKD70_11930</name>
</gene>
<name>A0A9Q4QW09_PARDI</name>
<dbReference type="PANTHER" id="PTHR37422">
    <property type="entry name" value="TEICHURONIC ACID BIOSYNTHESIS PROTEIN TUAE"/>
    <property type="match status" value="1"/>
</dbReference>
<feature type="transmembrane region" description="Helical" evidence="5">
    <location>
        <begin position="197"/>
        <end position="215"/>
    </location>
</feature>
<keyword evidence="3 5" id="KW-1133">Transmembrane helix</keyword>
<dbReference type="InterPro" id="IPR007016">
    <property type="entry name" value="O-antigen_ligase-rel_domated"/>
</dbReference>
<feature type="transmembrane region" description="Helical" evidence="5">
    <location>
        <begin position="318"/>
        <end position="337"/>
    </location>
</feature>
<sequence>MMKVGNNFIIDVLVTLLIASFTILSSLSSGIFIMMGLLLLIILISMPRCGFHIRKGFCMSYMISVIVYTYTTSLWALVPSDTYEIGGSLINITLCMLILYNTYYHANLNRLLYAVMWSGYIVVIYTFLYYGFSYVMLILSIGERMESDFANINNVAMAAAFSLVINCYFCLYKKWNISILLALPSILVVFASGTRKAVFMIIAGLFILVIVKQILRSKNAWGLMLRVVMAIFAMILFFVAISHLEVAQGIMERMEGLIALFTGEGVIDSSSNVRSELQEIGFSTMLEHPFGIGIGCPHILALQKTGYDFYLHCNYAEIAAGGGILGLIVFYSIYFHFSKLRFYLKEDSIAIVLLALVVVMLVKDYGAVTYSYKDNYLLFVIICLYLSQKSREYVYGFDKL</sequence>
<evidence type="ECO:0000256" key="5">
    <source>
        <dbReference type="SAM" id="Phobius"/>
    </source>
</evidence>
<keyword evidence="4 5" id="KW-0472">Membrane</keyword>
<dbReference type="AlphaFoldDB" id="A0A9Q4QW09"/>
<reference evidence="7 8" key="1">
    <citation type="journal article" date="2019" name="Nat. Med.">
        <title>A library of human gut bacterial isolates paired with longitudinal multiomics data enables mechanistic microbiome research.</title>
        <authorList>
            <person name="Poyet M."/>
            <person name="Groussin M."/>
            <person name="Gibbons S.M."/>
            <person name="Avila-Pacheco J."/>
            <person name="Jiang X."/>
            <person name="Kearney S.M."/>
            <person name="Perrotta A.R."/>
            <person name="Berdy B."/>
            <person name="Zhao S."/>
            <person name="Lieberman T.D."/>
            <person name="Swanson P.K."/>
            <person name="Smith M."/>
            <person name="Roesemann S."/>
            <person name="Alexander J.E."/>
            <person name="Rich S.A."/>
            <person name="Livny J."/>
            <person name="Vlamakis H."/>
            <person name="Clish C."/>
            <person name="Bullock K."/>
            <person name="Deik A."/>
            <person name="Scott J."/>
            <person name="Pierce K.A."/>
            <person name="Xavier R.J."/>
            <person name="Alm E.J."/>
        </authorList>
    </citation>
    <scope>NUCLEOTIDE SEQUENCE [LARGE SCALE GENOMIC DNA]</scope>
    <source>
        <strain evidence="7 8">BIOML-A20</strain>
    </source>
</reference>
<dbReference type="PANTHER" id="PTHR37422:SF13">
    <property type="entry name" value="LIPOPOLYSACCHARIDE BIOSYNTHESIS PROTEIN PA4999-RELATED"/>
    <property type="match status" value="1"/>
</dbReference>
<evidence type="ECO:0000256" key="4">
    <source>
        <dbReference type="ARBA" id="ARBA00023136"/>
    </source>
</evidence>
<proteinExistence type="predicted"/>
<evidence type="ECO:0000256" key="1">
    <source>
        <dbReference type="ARBA" id="ARBA00004141"/>
    </source>
</evidence>
<feature type="transmembrane region" description="Helical" evidence="5">
    <location>
        <begin position="152"/>
        <end position="170"/>
    </location>
</feature>
<dbReference type="InterPro" id="IPR051533">
    <property type="entry name" value="WaaL-like"/>
</dbReference>
<comment type="caution">
    <text evidence="7">The sequence shown here is derived from an EMBL/GenBank/DDBJ whole genome shotgun (WGS) entry which is preliminary data.</text>
</comment>
<feature type="transmembrane region" description="Helical" evidence="5">
    <location>
        <begin position="12"/>
        <end position="44"/>
    </location>
</feature>
<dbReference type="Pfam" id="PF04932">
    <property type="entry name" value="Wzy_C"/>
    <property type="match status" value="1"/>
</dbReference>
<feature type="transmembrane region" description="Helical" evidence="5">
    <location>
        <begin position="111"/>
        <end position="132"/>
    </location>
</feature>
<dbReference type="OrthoDB" id="783093at2"/>
<feature type="transmembrane region" description="Helical" evidence="5">
    <location>
        <begin position="227"/>
        <end position="244"/>
    </location>
</feature>
<feature type="transmembrane region" description="Helical" evidence="5">
    <location>
        <begin position="56"/>
        <end position="77"/>
    </location>
</feature>
<keyword evidence="2 5" id="KW-0812">Transmembrane</keyword>
<feature type="transmembrane region" description="Helical" evidence="5">
    <location>
        <begin position="175"/>
        <end position="191"/>
    </location>
</feature>
<organism evidence="7 8">
    <name type="scientific">Parabacteroides distasonis</name>
    <dbReference type="NCBI Taxonomy" id="823"/>
    <lineage>
        <taxon>Bacteria</taxon>
        <taxon>Pseudomonadati</taxon>
        <taxon>Bacteroidota</taxon>
        <taxon>Bacteroidia</taxon>
        <taxon>Bacteroidales</taxon>
        <taxon>Tannerellaceae</taxon>
        <taxon>Parabacteroides</taxon>
    </lineage>
</organism>
<feature type="domain" description="O-antigen ligase-related" evidence="6">
    <location>
        <begin position="181"/>
        <end position="331"/>
    </location>
</feature>
<comment type="subcellular location">
    <subcellularLocation>
        <location evidence="1">Membrane</location>
        <topology evidence="1">Multi-pass membrane protein</topology>
    </subcellularLocation>
</comment>
<dbReference type="RefSeq" id="WP_036628629.1">
    <property type="nucleotide sequence ID" value="NZ_BQOC01000001.1"/>
</dbReference>
<feature type="transmembrane region" description="Helical" evidence="5">
    <location>
        <begin position="83"/>
        <end position="104"/>
    </location>
</feature>
<evidence type="ECO:0000259" key="6">
    <source>
        <dbReference type="Pfam" id="PF04932"/>
    </source>
</evidence>
<evidence type="ECO:0000256" key="2">
    <source>
        <dbReference type="ARBA" id="ARBA00022692"/>
    </source>
</evidence>